<feature type="compositionally biased region" description="Low complexity" evidence="1">
    <location>
        <begin position="33"/>
        <end position="45"/>
    </location>
</feature>
<reference evidence="2 3" key="1">
    <citation type="submission" date="2017-07" db="EMBL/GenBank/DDBJ databases">
        <title>Genome sequence of the Sordaria macrospora wild type strain R19027.</title>
        <authorList>
            <person name="Nowrousian M."/>
            <person name="Teichert I."/>
            <person name="Kueck U."/>
        </authorList>
    </citation>
    <scope>NUCLEOTIDE SEQUENCE [LARGE SCALE GENOMIC DNA]</scope>
    <source>
        <strain evidence="2 3">R19027</strain>
        <tissue evidence="2">Mycelium</tissue>
    </source>
</reference>
<feature type="compositionally biased region" description="Basic and acidic residues" evidence="1">
    <location>
        <begin position="48"/>
        <end position="61"/>
    </location>
</feature>
<dbReference type="AlphaFoldDB" id="A0A8S9A3M4"/>
<protein>
    <submittedName>
        <fullName evidence="2">Uncharacterized protein</fullName>
    </submittedName>
</protein>
<accession>A0A8S9A3M4</accession>
<gene>
    <name evidence="2" type="ORF">SMACR_03287</name>
</gene>
<feature type="compositionally biased region" description="Low complexity" evidence="1">
    <location>
        <begin position="78"/>
        <end position="97"/>
    </location>
</feature>
<evidence type="ECO:0000256" key="1">
    <source>
        <dbReference type="SAM" id="MobiDB-lite"/>
    </source>
</evidence>
<proteinExistence type="predicted"/>
<dbReference type="VEuPathDB" id="FungiDB:SMAC_03287"/>
<dbReference type="EMBL" id="NMPR01000010">
    <property type="protein sequence ID" value="KAA8635650.1"/>
    <property type="molecule type" value="Genomic_DNA"/>
</dbReference>
<comment type="caution">
    <text evidence="2">The sequence shown here is derived from an EMBL/GenBank/DDBJ whole genome shotgun (WGS) entry which is preliminary data.</text>
</comment>
<organism evidence="2 3">
    <name type="scientific">Sordaria macrospora</name>
    <dbReference type="NCBI Taxonomy" id="5147"/>
    <lineage>
        <taxon>Eukaryota</taxon>
        <taxon>Fungi</taxon>
        <taxon>Dikarya</taxon>
        <taxon>Ascomycota</taxon>
        <taxon>Pezizomycotina</taxon>
        <taxon>Sordariomycetes</taxon>
        <taxon>Sordariomycetidae</taxon>
        <taxon>Sordariales</taxon>
        <taxon>Sordariaceae</taxon>
        <taxon>Sordaria</taxon>
    </lineage>
</organism>
<feature type="compositionally biased region" description="Low complexity" evidence="1">
    <location>
        <begin position="1"/>
        <end position="26"/>
    </location>
</feature>
<dbReference type="Proteomes" id="UP000433876">
    <property type="component" value="Unassembled WGS sequence"/>
</dbReference>
<name>A0A8S9A3M4_SORMA</name>
<evidence type="ECO:0000313" key="2">
    <source>
        <dbReference type="EMBL" id="KAA8635650.1"/>
    </source>
</evidence>
<feature type="region of interest" description="Disordered" evidence="1">
    <location>
        <begin position="1"/>
        <end position="100"/>
    </location>
</feature>
<sequence length="359" mass="38840">MQSSTNSCSSTWSSTDSSSLEAPLLLPHERLHPLQPLSSPHSSLLHRQRGEARHLALDSDSKSSGSFPFPDMDMNPVSDGSGSRSSSASSSSSSTDSNETIKMPLLPHEQFTLASPWASESSMGSPSSTSMARKIQIAKNRRHRHPLLRDLEHMECAAEQYGYTSSILEPELQIQYEQGSWFPSSSSSTGTTTIPPSNNQRHWGEFCASPELLTPLVDDEVRRSLQPLFDMEIFGDGNDESSDDNDMEGLGACANNETETDIVSSLEEGYLPPPATETQTQICDDDEAAAMKRSESLISFKDLNIPPPKAPAAAPIAALKRRVSYACETATGVVKGSKAAAATSSFVGNLFDYLIEKGF</sequence>
<evidence type="ECO:0000313" key="3">
    <source>
        <dbReference type="Proteomes" id="UP000433876"/>
    </source>
</evidence>